<keyword evidence="1" id="KW-0472">Membrane</keyword>
<evidence type="ECO:0000256" key="1">
    <source>
        <dbReference type="SAM" id="Phobius"/>
    </source>
</evidence>
<keyword evidence="1" id="KW-0812">Transmembrane</keyword>
<name>A0A644Z001_9ZZZZ</name>
<dbReference type="AlphaFoldDB" id="A0A644Z001"/>
<dbReference type="EMBL" id="VSSQ01006857">
    <property type="protein sequence ID" value="MPM34062.1"/>
    <property type="molecule type" value="Genomic_DNA"/>
</dbReference>
<accession>A0A644Z001</accession>
<feature type="transmembrane region" description="Helical" evidence="1">
    <location>
        <begin position="6"/>
        <end position="24"/>
    </location>
</feature>
<sequence>MTSAAWGFMGVIWATIFVCIGISMKKIVKYEK</sequence>
<gene>
    <name evidence="2" type="ORF">SDC9_80643</name>
</gene>
<protein>
    <submittedName>
        <fullName evidence="2">Uncharacterized protein</fullName>
    </submittedName>
</protein>
<reference evidence="2" key="1">
    <citation type="submission" date="2019-08" db="EMBL/GenBank/DDBJ databases">
        <authorList>
            <person name="Kucharzyk K."/>
            <person name="Murdoch R.W."/>
            <person name="Higgins S."/>
            <person name="Loffler F."/>
        </authorList>
    </citation>
    <scope>NUCLEOTIDE SEQUENCE</scope>
</reference>
<comment type="caution">
    <text evidence="2">The sequence shown here is derived from an EMBL/GenBank/DDBJ whole genome shotgun (WGS) entry which is preliminary data.</text>
</comment>
<evidence type="ECO:0000313" key="2">
    <source>
        <dbReference type="EMBL" id="MPM34062.1"/>
    </source>
</evidence>
<proteinExistence type="predicted"/>
<keyword evidence="1" id="KW-1133">Transmembrane helix</keyword>
<organism evidence="2">
    <name type="scientific">bioreactor metagenome</name>
    <dbReference type="NCBI Taxonomy" id="1076179"/>
    <lineage>
        <taxon>unclassified sequences</taxon>
        <taxon>metagenomes</taxon>
        <taxon>ecological metagenomes</taxon>
    </lineage>
</organism>